<keyword evidence="2" id="KW-1133">Transmembrane helix</keyword>
<evidence type="ECO:0000256" key="1">
    <source>
        <dbReference type="SAM" id="MobiDB-lite"/>
    </source>
</evidence>
<feature type="region of interest" description="Disordered" evidence="1">
    <location>
        <begin position="142"/>
        <end position="220"/>
    </location>
</feature>
<accession>A0ABU3UM68</accession>
<keyword evidence="2" id="KW-0472">Membrane</keyword>
<keyword evidence="4" id="KW-1185">Reference proteome</keyword>
<evidence type="ECO:0000313" key="3">
    <source>
        <dbReference type="EMBL" id="MDU8995022.1"/>
    </source>
</evidence>
<feature type="region of interest" description="Disordered" evidence="1">
    <location>
        <begin position="73"/>
        <end position="110"/>
    </location>
</feature>
<reference evidence="3 4" key="1">
    <citation type="submission" date="2023-02" db="EMBL/GenBank/DDBJ databases">
        <authorList>
            <person name="Maleckis M."/>
        </authorList>
    </citation>
    <scope>NUCLEOTIDE SEQUENCE [LARGE SCALE GENOMIC DNA]</scope>
    <source>
        <strain evidence="3 4">P8-A2</strain>
    </source>
</reference>
<protein>
    <submittedName>
        <fullName evidence="3">Uncharacterized protein</fullName>
    </submittedName>
</protein>
<gene>
    <name evidence="3" type="ORF">PU648_22245</name>
</gene>
<dbReference type="Proteomes" id="UP001257627">
    <property type="component" value="Unassembled WGS sequence"/>
</dbReference>
<feature type="compositionally biased region" description="Low complexity" evidence="1">
    <location>
        <begin position="95"/>
        <end position="110"/>
    </location>
</feature>
<dbReference type="RefSeq" id="WP_097285964.1">
    <property type="nucleotide sequence ID" value="NZ_JARAKF010000001.1"/>
</dbReference>
<evidence type="ECO:0000256" key="2">
    <source>
        <dbReference type="SAM" id="Phobius"/>
    </source>
</evidence>
<dbReference type="EMBL" id="JARAKF010000001">
    <property type="protein sequence ID" value="MDU8995022.1"/>
    <property type="molecule type" value="Genomic_DNA"/>
</dbReference>
<keyword evidence="2" id="KW-0812">Transmembrane</keyword>
<organism evidence="3 4">
    <name type="scientific">Streptomyces mirabilis</name>
    <dbReference type="NCBI Taxonomy" id="68239"/>
    <lineage>
        <taxon>Bacteria</taxon>
        <taxon>Bacillati</taxon>
        <taxon>Actinomycetota</taxon>
        <taxon>Actinomycetes</taxon>
        <taxon>Kitasatosporales</taxon>
        <taxon>Streptomycetaceae</taxon>
        <taxon>Streptomyces</taxon>
    </lineage>
</organism>
<feature type="compositionally biased region" description="Gly residues" evidence="1">
    <location>
        <begin position="289"/>
        <end position="323"/>
    </location>
</feature>
<proteinExistence type="predicted"/>
<sequence>MADEQDKWLDRDAAERLLRGEPLEAVDADTQGRAKRLADVLGALAPEPAPTSAELPGEAVALAAFQRARADRQGEVAQRGGRVRPGAAAHSADAGLVRLGRPGPAPRGPRWGRPVRLGIVAALAAGMIGGVAVAAGTGVLPTPFRDDSPHPAATISAAQTPRQPSLSPSPQASKADGSQAPVPGATTSAPTGAGSGDDEAQGPGAPSGQPDSSDAGRSARAREWWAKTRSYCRDVLDGKTLESGRRRVLVDAAGGGRRVTKYCKDVLGRAAANTGDGRGDQGSDSGSDQGAGGGSGDGSGSGSGGGDSGGDGDGHTGSGGTGSHHGDNGILAPSPSSVVAPLRSAL</sequence>
<name>A0ABU3UM68_9ACTN</name>
<comment type="caution">
    <text evidence="3">The sequence shown here is derived from an EMBL/GenBank/DDBJ whole genome shotgun (WGS) entry which is preliminary data.</text>
</comment>
<feature type="region of interest" description="Disordered" evidence="1">
    <location>
        <begin position="271"/>
        <end position="346"/>
    </location>
</feature>
<feature type="compositionally biased region" description="Polar residues" evidence="1">
    <location>
        <begin position="156"/>
        <end position="172"/>
    </location>
</feature>
<evidence type="ECO:0000313" key="4">
    <source>
        <dbReference type="Proteomes" id="UP001257627"/>
    </source>
</evidence>
<feature type="transmembrane region" description="Helical" evidence="2">
    <location>
        <begin position="117"/>
        <end position="140"/>
    </location>
</feature>